<feature type="compositionally biased region" description="Basic and acidic residues" evidence="1">
    <location>
        <begin position="162"/>
        <end position="171"/>
    </location>
</feature>
<evidence type="ECO:0000313" key="3">
    <source>
        <dbReference type="EMBL" id="TCV91725.1"/>
    </source>
</evidence>
<feature type="domain" description="DUF6945" evidence="2">
    <location>
        <begin position="21"/>
        <end position="110"/>
    </location>
</feature>
<reference evidence="3 4" key="1">
    <citation type="submission" date="2019-03" db="EMBL/GenBank/DDBJ databases">
        <title>Genomic Encyclopedia of Type Strains, Phase IV (KMG-IV): sequencing the most valuable type-strain genomes for metagenomic binning, comparative biology and taxonomic classification.</title>
        <authorList>
            <person name="Goeker M."/>
        </authorList>
    </citation>
    <scope>NUCLEOTIDE SEQUENCE [LARGE SCALE GENOMIC DNA]</scope>
    <source>
        <strain evidence="3 4">DSM 19580</strain>
    </source>
</reference>
<protein>
    <recommendedName>
        <fullName evidence="2">DUF6945 domain-containing protein</fullName>
    </recommendedName>
</protein>
<keyword evidence="4" id="KW-1185">Reference proteome</keyword>
<accession>A0A4R3YGJ7</accession>
<feature type="compositionally biased region" description="Basic and acidic residues" evidence="1">
    <location>
        <begin position="244"/>
        <end position="253"/>
    </location>
</feature>
<feature type="region of interest" description="Disordered" evidence="1">
    <location>
        <begin position="209"/>
        <end position="286"/>
    </location>
</feature>
<evidence type="ECO:0000256" key="1">
    <source>
        <dbReference type="SAM" id="MobiDB-lite"/>
    </source>
</evidence>
<evidence type="ECO:0000259" key="2">
    <source>
        <dbReference type="Pfam" id="PF22182"/>
    </source>
</evidence>
<evidence type="ECO:0000313" key="4">
    <source>
        <dbReference type="Proteomes" id="UP000295719"/>
    </source>
</evidence>
<comment type="caution">
    <text evidence="3">The sequence shown here is derived from an EMBL/GenBank/DDBJ whole genome shotgun (WGS) entry which is preliminary data.</text>
</comment>
<feature type="region of interest" description="Disordered" evidence="1">
    <location>
        <begin position="137"/>
        <end position="185"/>
    </location>
</feature>
<dbReference type="AlphaFoldDB" id="A0A4R3YGJ7"/>
<feature type="compositionally biased region" description="Basic and acidic residues" evidence="1">
    <location>
        <begin position="265"/>
        <end position="284"/>
    </location>
</feature>
<dbReference type="EMBL" id="SMCR01000015">
    <property type="protein sequence ID" value="TCV91725.1"/>
    <property type="molecule type" value="Genomic_DNA"/>
</dbReference>
<dbReference type="RefSeq" id="WP_131867742.1">
    <property type="nucleotide sequence ID" value="NZ_SMCR01000015.1"/>
</dbReference>
<sequence length="345" mass="38455">MTEVEKTNVITEPSLITAKRLTAHKIVVKDTGEVIRMTNDHRMVYSHLGDQFRGLTNPKNIAAGKSTGHYYDSDKNLEIRCDVKNTTFKKVKKDLKALGLIHWIKPKAKKSGHSCEYFVKPVDEVAHNLEFIFQELPNGKPSYDHERVSGQKTKKSKQQGSKTEDKQENGKSEPASPGDVNEVKPGCTEMQAEPQASQAETAATPATDTLANQPAGQHSDLASKPAPASVEQRDSAASNDDNGCNDRADDNNEVKPPQEPQQEYKTFKNDRPFPPEKREPEETAGRVIAPLDDLLCWFDLGNGEGMDEYGVMWCVSGDDLDSLIGKHLKTRETEAEKNFKLQRTY</sequence>
<dbReference type="InterPro" id="IPR054027">
    <property type="entry name" value="DUF6945"/>
</dbReference>
<dbReference type="OrthoDB" id="6638331at2"/>
<proteinExistence type="predicted"/>
<name>A0A4R3YGJ7_9GAMM</name>
<dbReference type="Proteomes" id="UP000295719">
    <property type="component" value="Unassembled WGS sequence"/>
</dbReference>
<organism evidence="3 4">
    <name type="scientific">Biostraticola tofi</name>
    <dbReference type="NCBI Taxonomy" id="466109"/>
    <lineage>
        <taxon>Bacteria</taxon>
        <taxon>Pseudomonadati</taxon>
        <taxon>Pseudomonadota</taxon>
        <taxon>Gammaproteobacteria</taxon>
        <taxon>Enterobacterales</taxon>
        <taxon>Bruguierivoracaceae</taxon>
        <taxon>Biostraticola</taxon>
    </lineage>
</organism>
<gene>
    <name evidence="3" type="ORF">EDC52_11547</name>
</gene>
<dbReference type="Pfam" id="PF22182">
    <property type="entry name" value="DUF6945"/>
    <property type="match status" value="1"/>
</dbReference>